<dbReference type="Proteomes" id="UP000006247">
    <property type="component" value="Unassembled WGS sequence"/>
</dbReference>
<evidence type="ECO:0000256" key="1">
    <source>
        <dbReference type="SAM" id="Phobius"/>
    </source>
</evidence>
<organism evidence="2 3">
    <name type="scientific">Corynebacterium matruchotii ATCC 33806</name>
    <dbReference type="NCBI Taxonomy" id="566549"/>
    <lineage>
        <taxon>Bacteria</taxon>
        <taxon>Bacillati</taxon>
        <taxon>Actinomycetota</taxon>
        <taxon>Actinomycetes</taxon>
        <taxon>Mycobacteriales</taxon>
        <taxon>Corynebacteriaceae</taxon>
        <taxon>Corynebacterium</taxon>
    </lineage>
</organism>
<keyword evidence="1" id="KW-0812">Transmembrane</keyword>
<keyword evidence="1" id="KW-1133">Transmembrane helix</keyword>
<reference evidence="2 3" key="1">
    <citation type="submission" date="2009-01" db="EMBL/GenBank/DDBJ databases">
        <authorList>
            <person name="Fulton L."/>
            <person name="Clifton S."/>
            <person name="Chinwalla A.T."/>
            <person name="Mitreva M."/>
            <person name="Sodergren E."/>
            <person name="Weinstock G."/>
            <person name="Clifton S."/>
            <person name="Dooling D.J."/>
            <person name="Fulton B."/>
            <person name="Minx P."/>
            <person name="Pepin K.H."/>
            <person name="Johnson M."/>
            <person name="Bhonagiri V."/>
            <person name="Nash W.E."/>
            <person name="Mardis E.R."/>
            <person name="Wilson R.K."/>
        </authorList>
    </citation>
    <scope>NUCLEOTIDE SEQUENCE [LARGE SCALE GENOMIC DNA]</scope>
    <source>
        <strain evidence="2 3">ATCC 33806</strain>
    </source>
</reference>
<dbReference type="EMBL" id="ACEB01000013">
    <property type="protein sequence ID" value="EEG27599.1"/>
    <property type="molecule type" value="Genomic_DNA"/>
</dbReference>
<protein>
    <submittedName>
        <fullName evidence="2">Uncharacterized protein</fullName>
    </submittedName>
</protein>
<evidence type="ECO:0000313" key="2">
    <source>
        <dbReference type="EMBL" id="EEG27599.1"/>
    </source>
</evidence>
<keyword evidence="1" id="KW-0472">Membrane</keyword>
<accession>C0E1R5</accession>
<feature type="transmembrane region" description="Helical" evidence="1">
    <location>
        <begin position="24"/>
        <end position="44"/>
    </location>
</feature>
<proteinExistence type="predicted"/>
<gene>
    <name evidence="2" type="ORF">CORMATOL_00918</name>
</gene>
<dbReference type="HOGENOM" id="CLU_3182617_0_0_11"/>
<dbReference type="AlphaFoldDB" id="C0E1R5"/>
<comment type="caution">
    <text evidence="2">The sequence shown here is derived from an EMBL/GenBank/DDBJ whole genome shotgun (WGS) entry which is preliminary data.</text>
</comment>
<sequence length="46" mass="5265">MEEQDVNPPTSVTPIITLKIFRKVLMSLWCLIITPGSNFFTHVFTV</sequence>
<evidence type="ECO:0000313" key="3">
    <source>
        <dbReference type="Proteomes" id="UP000006247"/>
    </source>
</evidence>
<name>C0E1R5_9CORY</name>